<dbReference type="GO" id="GO:0009535">
    <property type="term" value="C:chloroplast thylakoid membrane"/>
    <property type="evidence" value="ECO:0007669"/>
    <property type="project" value="TreeGrafter"/>
</dbReference>
<keyword evidence="1" id="KW-0175">Coiled coil</keyword>
<keyword evidence="3" id="KW-0472">Membrane</keyword>
<keyword evidence="5" id="KW-1185">Reference proteome</keyword>
<comment type="caution">
    <text evidence="4">The sequence shown here is derived from an EMBL/GenBank/DDBJ whole genome shotgun (WGS) entry which is preliminary data.</text>
</comment>
<keyword evidence="3" id="KW-1133">Transmembrane helix</keyword>
<dbReference type="AlphaFoldDB" id="A0AAN7JVY5"/>
<evidence type="ECO:0000256" key="1">
    <source>
        <dbReference type="SAM" id="Coils"/>
    </source>
</evidence>
<feature type="coiled-coil region" evidence="1">
    <location>
        <begin position="74"/>
        <end position="101"/>
    </location>
</feature>
<proteinExistence type="predicted"/>
<feature type="transmembrane region" description="Helical" evidence="3">
    <location>
        <begin position="134"/>
        <end position="157"/>
    </location>
</feature>
<sequence length="192" mass="21128">MLSLQFSSLHRKLLLSSPSSSLFSTSICRAKPETNERDGEITAFRPRRRHGSLRNYLSITTRAVENKDSQPQPQQQYEIDQDKAREALAKLDQQLDSLSKKQVPLPKVRASDVKMARDPVAAAEEDATELPGSLLAYSAGALLVLTILYNVFFFTVIKPSVDGPDYIPATPPLVSSEAPSTEGTDDGVFFSD</sequence>
<dbReference type="EMBL" id="JAXIOK010000015">
    <property type="protein sequence ID" value="KAK4753700.1"/>
    <property type="molecule type" value="Genomic_DNA"/>
</dbReference>
<accession>A0AAN7JVY5</accession>
<keyword evidence="3" id="KW-0812">Transmembrane</keyword>
<organism evidence="4 5">
    <name type="scientific">Trapa incisa</name>
    <dbReference type="NCBI Taxonomy" id="236973"/>
    <lineage>
        <taxon>Eukaryota</taxon>
        <taxon>Viridiplantae</taxon>
        <taxon>Streptophyta</taxon>
        <taxon>Embryophyta</taxon>
        <taxon>Tracheophyta</taxon>
        <taxon>Spermatophyta</taxon>
        <taxon>Magnoliopsida</taxon>
        <taxon>eudicotyledons</taxon>
        <taxon>Gunneridae</taxon>
        <taxon>Pentapetalae</taxon>
        <taxon>rosids</taxon>
        <taxon>malvids</taxon>
        <taxon>Myrtales</taxon>
        <taxon>Lythraceae</taxon>
        <taxon>Trapa</taxon>
    </lineage>
</organism>
<evidence type="ECO:0008006" key="6">
    <source>
        <dbReference type="Google" id="ProtNLM"/>
    </source>
</evidence>
<gene>
    <name evidence="4" type="ORF">SAY87_001804</name>
</gene>
<protein>
    <recommendedName>
        <fullName evidence="6">Transmembrane protein</fullName>
    </recommendedName>
</protein>
<dbReference type="PANTHER" id="PTHR37716">
    <property type="entry name" value="OS07G0568900 PROTEIN"/>
    <property type="match status" value="1"/>
</dbReference>
<evidence type="ECO:0000256" key="3">
    <source>
        <dbReference type="SAM" id="Phobius"/>
    </source>
</evidence>
<feature type="region of interest" description="Disordered" evidence="2">
    <location>
        <begin position="172"/>
        <end position="192"/>
    </location>
</feature>
<reference evidence="4 5" key="1">
    <citation type="journal article" date="2023" name="Hortic Res">
        <title>Pangenome of water caltrop reveals structural variations and asymmetric subgenome divergence after allopolyploidization.</title>
        <authorList>
            <person name="Zhang X."/>
            <person name="Chen Y."/>
            <person name="Wang L."/>
            <person name="Yuan Y."/>
            <person name="Fang M."/>
            <person name="Shi L."/>
            <person name="Lu R."/>
            <person name="Comes H.P."/>
            <person name="Ma Y."/>
            <person name="Chen Y."/>
            <person name="Huang G."/>
            <person name="Zhou Y."/>
            <person name="Zheng Z."/>
            <person name="Qiu Y."/>
        </authorList>
    </citation>
    <scope>NUCLEOTIDE SEQUENCE [LARGE SCALE GENOMIC DNA]</scope>
    <source>
        <tissue evidence="4">Roots</tissue>
    </source>
</reference>
<evidence type="ECO:0000256" key="2">
    <source>
        <dbReference type="SAM" id="MobiDB-lite"/>
    </source>
</evidence>
<name>A0AAN7JVY5_9MYRT</name>
<dbReference type="PANTHER" id="PTHR37716:SF1">
    <property type="entry name" value="OS07G0568900 PROTEIN"/>
    <property type="match status" value="1"/>
</dbReference>
<dbReference type="Proteomes" id="UP001345219">
    <property type="component" value="Chromosome 2"/>
</dbReference>
<evidence type="ECO:0000313" key="4">
    <source>
        <dbReference type="EMBL" id="KAK4753700.1"/>
    </source>
</evidence>
<evidence type="ECO:0000313" key="5">
    <source>
        <dbReference type="Proteomes" id="UP001345219"/>
    </source>
</evidence>